<name>A0AAV4CD67_9GAST</name>
<feature type="compositionally biased region" description="Basic residues" evidence="1">
    <location>
        <begin position="596"/>
        <end position="618"/>
    </location>
</feature>
<accession>A0AAV4CD67</accession>
<feature type="region of interest" description="Disordered" evidence="1">
    <location>
        <begin position="588"/>
        <end position="618"/>
    </location>
</feature>
<gene>
    <name evidence="2" type="ORF">PoB_005977100</name>
</gene>
<evidence type="ECO:0000313" key="3">
    <source>
        <dbReference type="Proteomes" id="UP000735302"/>
    </source>
</evidence>
<comment type="caution">
    <text evidence="2">The sequence shown here is derived from an EMBL/GenBank/DDBJ whole genome shotgun (WGS) entry which is preliminary data.</text>
</comment>
<sequence>MEVFGVMSPPYTGFLRQFDPRPYFHRGVNRANYGLTSNSPRLPVVSSRARSSRPKDCDQKLPVLKACRTPVLEPLDLTTRKKGAIARPELEISAFSGTCGDRVDSDGPAKLVPLKFCECFTGKHDLGEYFACYCNENPVFIHKSKLSLQSPEMHAESVLSSVSSQTLCDQQPPSMVFSSLDSPPPLMIDLSQCASDNEADLADQREKPIDQTAGSTSNVAIDVCASEAQRVYEFASDEELTTLGTFSKFRLHSAPIEDKINISSVLASSVPKVSGDSTCVFPTQCAVVTCSDMEITQNVKMSSPSVEPVSESVLDKTMCLSEVSEPDDTQNYNADISATQLNDTVSFTPSPCSIKDVDSVWFVKQSVDKLSSPLKIKLCKTFVVSRDTSNDLNNERQKTENSDTTIIDVDSLESVVNSQTIKEPAISKHDITSHHASRAPCMDGIDVKQLDKIDKMDVHQRDKMDVTQRLVEGRSICEASTIFSASPLVVDSTPMSPCVSRPSTPDVSCHQAPKMVSVTPKNNHFSVANRKSSTPNVRGPITMKDVYNATNNDVFISHQTSLRTAMFKSNLSPLGSDSILNLGFTSTLESEPHGTTQHKPRSRHGSGSSKKSKPKWLNKTSILKKLKEKLTCRSNTSVMSMQDRSMLPELSCSERVKAALDPLTVRGTKPSLHIPLRGKTATCGTATLTFATLTDTKQLNTIHSTGICKQREVFSTHKASNSEAALPSLKPASSVRSLGTSTTTLDLHPIEINDKPLDLSSSRAPCLNAKTHQTFVSGDERIHNKSNPCPGQIENVFTTPKKSNIACTAAESSPFKIPRVPCSPRNPKSRHQVCPLASLTYRVGDSTIYPIGTAVTSASTTESSMSESNMQTWPTQQSLDIQTTKCAAQRVGEIVTAFVGDASMAQFGVQFHDRLSKSMLLALCEKCDIRVKESRVDPTVMRLVKSRRSRAPTQEDVNQLVRRARRTRQPTQLLHDSSMFYV</sequence>
<reference evidence="2 3" key="1">
    <citation type="journal article" date="2021" name="Elife">
        <title>Chloroplast acquisition without the gene transfer in kleptoplastic sea slugs, Plakobranchus ocellatus.</title>
        <authorList>
            <person name="Maeda T."/>
            <person name="Takahashi S."/>
            <person name="Yoshida T."/>
            <person name="Shimamura S."/>
            <person name="Takaki Y."/>
            <person name="Nagai Y."/>
            <person name="Toyoda A."/>
            <person name="Suzuki Y."/>
            <person name="Arimoto A."/>
            <person name="Ishii H."/>
            <person name="Satoh N."/>
            <person name="Nishiyama T."/>
            <person name="Hasebe M."/>
            <person name="Maruyama T."/>
            <person name="Minagawa J."/>
            <person name="Obokata J."/>
            <person name="Shigenobu S."/>
        </authorList>
    </citation>
    <scope>NUCLEOTIDE SEQUENCE [LARGE SCALE GENOMIC DNA]</scope>
</reference>
<dbReference type="EMBL" id="BLXT01006766">
    <property type="protein sequence ID" value="GFO33266.1"/>
    <property type="molecule type" value="Genomic_DNA"/>
</dbReference>
<keyword evidence="3" id="KW-1185">Reference proteome</keyword>
<dbReference type="AlphaFoldDB" id="A0AAV4CD67"/>
<proteinExistence type="predicted"/>
<organism evidence="2 3">
    <name type="scientific">Plakobranchus ocellatus</name>
    <dbReference type="NCBI Taxonomy" id="259542"/>
    <lineage>
        <taxon>Eukaryota</taxon>
        <taxon>Metazoa</taxon>
        <taxon>Spiralia</taxon>
        <taxon>Lophotrochozoa</taxon>
        <taxon>Mollusca</taxon>
        <taxon>Gastropoda</taxon>
        <taxon>Heterobranchia</taxon>
        <taxon>Euthyneura</taxon>
        <taxon>Panpulmonata</taxon>
        <taxon>Sacoglossa</taxon>
        <taxon>Placobranchoidea</taxon>
        <taxon>Plakobranchidae</taxon>
        <taxon>Plakobranchus</taxon>
    </lineage>
</organism>
<evidence type="ECO:0000313" key="2">
    <source>
        <dbReference type="EMBL" id="GFO33266.1"/>
    </source>
</evidence>
<evidence type="ECO:0000256" key="1">
    <source>
        <dbReference type="SAM" id="MobiDB-lite"/>
    </source>
</evidence>
<protein>
    <submittedName>
        <fullName evidence="2">Uncharacterized protein</fullName>
    </submittedName>
</protein>
<dbReference type="Proteomes" id="UP000735302">
    <property type="component" value="Unassembled WGS sequence"/>
</dbReference>